<feature type="region of interest" description="Disordered" evidence="1">
    <location>
        <begin position="73"/>
        <end position="97"/>
    </location>
</feature>
<comment type="caution">
    <text evidence="2">The sequence shown here is derived from an EMBL/GenBank/DDBJ whole genome shotgun (WGS) entry which is preliminary data.</text>
</comment>
<feature type="region of interest" description="Disordered" evidence="1">
    <location>
        <begin position="223"/>
        <end position="257"/>
    </location>
</feature>
<dbReference type="InterPro" id="IPR009006">
    <property type="entry name" value="Ala_racemase/Decarboxylase_C"/>
</dbReference>
<dbReference type="EMBL" id="LAZR01064073">
    <property type="protein sequence ID" value="KKK58255.1"/>
    <property type="molecule type" value="Genomic_DNA"/>
</dbReference>
<feature type="compositionally biased region" description="Acidic residues" evidence="1">
    <location>
        <begin position="223"/>
        <end position="232"/>
    </location>
</feature>
<feature type="compositionally biased region" description="Acidic residues" evidence="1">
    <location>
        <begin position="245"/>
        <end position="256"/>
    </location>
</feature>
<evidence type="ECO:0000256" key="1">
    <source>
        <dbReference type="SAM" id="MobiDB-lite"/>
    </source>
</evidence>
<gene>
    <name evidence="2" type="ORF">LCGC14_3046270</name>
</gene>
<dbReference type="Gene3D" id="2.40.37.10">
    <property type="entry name" value="Lyase, Ornithine Decarboxylase, Chain A, domain 1"/>
    <property type="match status" value="1"/>
</dbReference>
<protein>
    <submittedName>
        <fullName evidence="2">Uncharacterized protein</fullName>
    </submittedName>
</protein>
<feature type="compositionally biased region" description="Acidic residues" evidence="1">
    <location>
        <begin position="81"/>
        <end position="91"/>
    </location>
</feature>
<feature type="non-terminal residue" evidence="2">
    <location>
        <position position="1"/>
    </location>
</feature>
<proteinExistence type="predicted"/>
<name>A0A0F8XBA1_9ZZZZ</name>
<dbReference type="AlphaFoldDB" id="A0A0F8XBA1"/>
<feature type="compositionally biased region" description="Low complexity" evidence="1">
    <location>
        <begin position="233"/>
        <end position="244"/>
    </location>
</feature>
<dbReference type="GO" id="GO:0003824">
    <property type="term" value="F:catalytic activity"/>
    <property type="evidence" value="ECO:0007669"/>
    <property type="project" value="InterPro"/>
</dbReference>
<sequence length="330" mass="36283">ETAKNRFSKRNAIKIAGPKLGEEPEEDDIETLCEGVMRIFHAVCVSKEGDAAEEPVPFRLMFDCKDKDGNRSRPSFRYTYDPDDAESDPDPSDYPLDPQTESFLAAIDVRDRFIDKLCLRIDDAHGRIIEQAGETKNTIKPIMDAYGVMGGMYAAGLHMQQHALALIFDTKRTDAEQKGADARHERTMRMIEKPLKIAMAQGMAFFAKTTGTPVADLADMFDEEDEDEDGDEAAPGGSADAANDGPEDDGLSDEDRENPISTICRELGNTLRGSQWFGIMDALRTKKNIAILRAVLTVQNDDVAADAGTIGYEVLTSLGSRYHRVHTGGG</sequence>
<accession>A0A0F8XBA1</accession>
<reference evidence="2" key="1">
    <citation type="journal article" date="2015" name="Nature">
        <title>Complex archaea that bridge the gap between prokaryotes and eukaryotes.</title>
        <authorList>
            <person name="Spang A."/>
            <person name="Saw J.H."/>
            <person name="Jorgensen S.L."/>
            <person name="Zaremba-Niedzwiedzka K."/>
            <person name="Martijn J."/>
            <person name="Lind A.E."/>
            <person name="van Eijk R."/>
            <person name="Schleper C."/>
            <person name="Guy L."/>
            <person name="Ettema T.J."/>
        </authorList>
    </citation>
    <scope>NUCLEOTIDE SEQUENCE</scope>
</reference>
<organism evidence="2">
    <name type="scientific">marine sediment metagenome</name>
    <dbReference type="NCBI Taxonomy" id="412755"/>
    <lineage>
        <taxon>unclassified sequences</taxon>
        <taxon>metagenomes</taxon>
        <taxon>ecological metagenomes</taxon>
    </lineage>
</organism>
<evidence type="ECO:0000313" key="2">
    <source>
        <dbReference type="EMBL" id="KKK58255.1"/>
    </source>
</evidence>